<proteinExistence type="predicted"/>
<organism evidence="1 2">
    <name type="scientific">Paraburkholderia nemoris</name>
    <dbReference type="NCBI Taxonomy" id="2793076"/>
    <lineage>
        <taxon>Bacteria</taxon>
        <taxon>Pseudomonadati</taxon>
        <taxon>Pseudomonadota</taxon>
        <taxon>Betaproteobacteria</taxon>
        <taxon>Burkholderiales</taxon>
        <taxon>Burkholderiaceae</taxon>
        <taxon>Paraburkholderia</taxon>
    </lineage>
</organism>
<accession>A0ABN7LBU5</accession>
<reference evidence="1 2" key="1">
    <citation type="submission" date="2021-02" db="EMBL/GenBank/DDBJ databases">
        <authorList>
            <person name="Vanwijnsberghe S."/>
        </authorList>
    </citation>
    <scope>NUCLEOTIDE SEQUENCE [LARGE SCALE GENOMIC DNA]</scope>
    <source>
        <strain evidence="1 2">R-69776</strain>
    </source>
</reference>
<evidence type="ECO:0008006" key="3">
    <source>
        <dbReference type="Google" id="ProtNLM"/>
    </source>
</evidence>
<evidence type="ECO:0000313" key="2">
    <source>
        <dbReference type="Proteomes" id="UP000673821"/>
    </source>
</evidence>
<comment type="caution">
    <text evidence="1">The sequence shown here is derived from an EMBL/GenBank/DDBJ whole genome shotgun (WGS) entry which is preliminary data.</text>
</comment>
<protein>
    <recommendedName>
        <fullName evidence="3">Transposase</fullName>
    </recommendedName>
</protein>
<dbReference type="Proteomes" id="UP000673821">
    <property type="component" value="Unassembled WGS sequence"/>
</dbReference>
<sequence length="48" mass="5452">MRAAVQWHASRYVSHRTKGVDLAGLIVYNLSNWTGLREREMPQGLPSV</sequence>
<evidence type="ECO:0000313" key="1">
    <source>
        <dbReference type="EMBL" id="CAE6742108.1"/>
    </source>
</evidence>
<dbReference type="EMBL" id="CAJNBH010000006">
    <property type="protein sequence ID" value="CAE6742108.1"/>
    <property type="molecule type" value="Genomic_DNA"/>
</dbReference>
<keyword evidence="2" id="KW-1185">Reference proteome</keyword>
<gene>
    <name evidence="1" type="ORF">R69776_02506</name>
</gene>
<name>A0ABN7LBU5_9BURK</name>